<evidence type="ECO:0000313" key="3">
    <source>
        <dbReference type="Proteomes" id="UP000305202"/>
    </source>
</evidence>
<dbReference type="NCBIfam" id="NF033819">
    <property type="entry name" value="IS66_TnpB"/>
    <property type="match status" value="1"/>
</dbReference>
<organism evidence="2 3">
    <name type="scientific">Martelella alba</name>
    <dbReference type="NCBI Taxonomy" id="2590451"/>
    <lineage>
        <taxon>Bacteria</taxon>
        <taxon>Pseudomonadati</taxon>
        <taxon>Pseudomonadota</taxon>
        <taxon>Alphaproteobacteria</taxon>
        <taxon>Hyphomicrobiales</taxon>
        <taxon>Aurantimonadaceae</taxon>
        <taxon>Martelella</taxon>
    </lineage>
</organism>
<dbReference type="Pfam" id="PF05717">
    <property type="entry name" value="TnpB_IS66"/>
    <property type="match status" value="1"/>
</dbReference>
<keyword evidence="3" id="KW-1185">Reference proteome</keyword>
<accession>A0ABY2SKQ2</accession>
<sequence length="154" mass="17911">MRKGGAAFVFCNKSHSRVKVLRWDKHGVWLCLRRLHQGHFIWPKQGDVAWILSPEQFDWLTKGIDWQRIIGLLLLVHHAFELRLWLRGMQEQYEPKQTTDANCLGNKNHYLESARKCGNHDDSREIVPDTLANKHGHARTLRQGNPPIFNGGDK</sequence>
<evidence type="ECO:0000256" key="1">
    <source>
        <dbReference type="SAM" id="MobiDB-lite"/>
    </source>
</evidence>
<dbReference type="InterPro" id="IPR008878">
    <property type="entry name" value="Transposase_IS66_Orf2"/>
</dbReference>
<reference evidence="2 3" key="1">
    <citation type="submission" date="2019-04" db="EMBL/GenBank/DDBJ databases">
        <authorList>
            <person name="Li M."/>
            <person name="Gao C."/>
        </authorList>
    </citation>
    <scope>NUCLEOTIDE SEQUENCE [LARGE SCALE GENOMIC DNA]</scope>
    <source>
        <strain evidence="2 3">BGMRC 2031</strain>
    </source>
</reference>
<feature type="region of interest" description="Disordered" evidence="1">
    <location>
        <begin position="135"/>
        <end position="154"/>
    </location>
</feature>
<comment type="caution">
    <text evidence="2">The sequence shown here is derived from an EMBL/GenBank/DDBJ whole genome shotgun (WGS) entry which is preliminary data.</text>
</comment>
<dbReference type="Proteomes" id="UP000305202">
    <property type="component" value="Unassembled WGS sequence"/>
</dbReference>
<dbReference type="PANTHER" id="PTHR36455">
    <property type="match status" value="1"/>
</dbReference>
<dbReference type="EMBL" id="SZPQ01000018">
    <property type="protein sequence ID" value="TKI05698.1"/>
    <property type="molecule type" value="Genomic_DNA"/>
</dbReference>
<dbReference type="PANTHER" id="PTHR36455:SF1">
    <property type="entry name" value="BLR8292 PROTEIN"/>
    <property type="match status" value="1"/>
</dbReference>
<proteinExistence type="predicted"/>
<protein>
    <submittedName>
        <fullName evidence="2">IS66 family insertion sequence element accessory protein TnpB</fullName>
    </submittedName>
</protein>
<name>A0ABY2SKQ2_9HYPH</name>
<gene>
    <name evidence="2" type="primary">tnpB</name>
    <name evidence="2" type="ORF">FCN80_13620</name>
</gene>
<evidence type="ECO:0000313" key="2">
    <source>
        <dbReference type="EMBL" id="TKI05698.1"/>
    </source>
</evidence>